<dbReference type="InterPro" id="IPR003469">
    <property type="entry name" value="Glyco_hydro_68"/>
</dbReference>
<evidence type="ECO:0000313" key="2">
    <source>
        <dbReference type="EMBL" id="OXA78839.1"/>
    </source>
</evidence>
<keyword evidence="1" id="KW-0732">Signal</keyword>
<dbReference type="EMBL" id="MUGV01000019">
    <property type="protein sequence ID" value="OXA78839.1"/>
    <property type="molecule type" value="Genomic_DNA"/>
</dbReference>
<reference evidence="2 3" key="1">
    <citation type="submission" date="2016-11" db="EMBL/GenBank/DDBJ databases">
        <title>Whole genomes of Flavobacteriaceae.</title>
        <authorList>
            <person name="Stine C."/>
            <person name="Li C."/>
            <person name="Tadesse D."/>
        </authorList>
    </citation>
    <scope>NUCLEOTIDE SEQUENCE [LARGE SCALE GENOMIC DNA]</scope>
    <source>
        <strain evidence="2 3">DSM 15937</strain>
    </source>
</reference>
<comment type="caution">
    <text evidence="2">The sequence shown here is derived from an EMBL/GenBank/DDBJ whole genome shotgun (WGS) entry which is preliminary data.</text>
</comment>
<dbReference type="Proteomes" id="UP000198382">
    <property type="component" value="Unassembled WGS sequence"/>
</dbReference>
<feature type="chain" id="PRO_5045146972" evidence="1">
    <location>
        <begin position="20"/>
        <end position="316"/>
    </location>
</feature>
<sequence length="316" mass="35863">MRLIHLSFLFLIFNSVCFAQEDIVQLKSVSDTILNPKRTLSIADPMDPVKTMQKLFPGKLYNLSDHNTFVSWNCKKCKPMSYIDANGEEGDQIFPYNEGVATRLLTTKDYTDSKGNQFKLLFFNHSVYDEDGLQTSRFTGGLLGIAKFAKNNNLWEMRSFQPAMSAFGSFAQCPKPELLQIGEDQYAFTLVHSNGGAGGPYEGFFYVIAGLDGKYQPILETSGYRMFNVPNIDWSSSCKVVRDTNKKFFRDIIITTNGSYHKPKADDEFEVNLPEEIVEMAKSKKQFKFIIEKRYSFSGKGYKVAAKPVVKFSDVK</sequence>
<evidence type="ECO:0000313" key="3">
    <source>
        <dbReference type="Proteomes" id="UP000198382"/>
    </source>
</evidence>
<keyword evidence="3" id="KW-1185">Reference proteome</keyword>
<feature type="signal peptide" evidence="1">
    <location>
        <begin position="1"/>
        <end position="19"/>
    </location>
</feature>
<dbReference type="RefSeq" id="WP_074661248.1">
    <property type="nucleotide sequence ID" value="NZ_MUGV01000019.1"/>
</dbReference>
<name>A0ABX4BQS5_FLAFR</name>
<proteinExistence type="predicted"/>
<gene>
    <name evidence="2" type="ORF">B0A65_11630</name>
</gene>
<protein>
    <submittedName>
        <fullName evidence="2">Uncharacterized protein</fullName>
    </submittedName>
</protein>
<organism evidence="2 3">
    <name type="scientific">Flavobacterium frigidimaris</name>
    <dbReference type="NCBI Taxonomy" id="262320"/>
    <lineage>
        <taxon>Bacteria</taxon>
        <taxon>Pseudomonadati</taxon>
        <taxon>Bacteroidota</taxon>
        <taxon>Flavobacteriia</taxon>
        <taxon>Flavobacteriales</taxon>
        <taxon>Flavobacteriaceae</taxon>
        <taxon>Flavobacterium</taxon>
    </lineage>
</organism>
<accession>A0ABX4BQS5</accession>
<evidence type="ECO:0000256" key="1">
    <source>
        <dbReference type="SAM" id="SignalP"/>
    </source>
</evidence>
<dbReference type="Pfam" id="PF02435">
    <property type="entry name" value="Glyco_hydro_68"/>
    <property type="match status" value="1"/>
</dbReference>